<dbReference type="AlphaFoldDB" id="I4C0Z6"/>
<feature type="chain" id="PRO_5003687253" description="Carbonic anhydrase" evidence="8">
    <location>
        <begin position="22"/>
        <end position="238"/>
    </location>
</feature>
<dbReference type="HOGENOM" id="CLU_053879_4_0_7"/>
<accession>I4C0Z6</accession>
<gene>
    <name evidence="9" type="ordered locus">Desti_0504</name>
</gene>
<dbReference type="PANTHER" id="PTHR11002">
    <property type="entry name" value="CARBONIC ANHYDRASE"/>
    <property type="match status" value="1"/>
</dbReference>
<keyword evidence="8" id="KW-0732">Signal</keyword>
<evidence type="ECO:0000256" key="5">
    <source>
        <dbReference type="ARBA" id="ARBA00048348"/>
    </source>
</evidence>
<dbReference type="PATRIC" id="fig|706587.4.peg.576"/>
<dbReference type="RefSeq" id="WP_014808396.1">
    <property type="nucleotide sequence ID" value="NC_018025.1"/>
</dbReference>
<evidence type="ECO:0000313" key="9">
    <source>
        <dbReference type="EMBL" id="AFM23237.1"/>
    </source>
</evidence>
<keyword evidence="6" id="KW-0479">Metal-binding</keyword>
<comment type="function">
    <text evidence="7">Reversible hydration of carbon dioxide.</text>
</comment>
<feature type="binding site" evidence="6">
    <location>
        <position position="129"/>
    </location>
    <ligand>
        <name>Zn(2+)</name>
        <dbReference type="ChEBI" id="CHEBI:29105"/>
    </ligand>
</feature>
<evidence type="ECO:0000256" key="6">
    <source>
        <dbReference type="PIRSR" id="PIRSR601765-1"/>
    </source>
</evidence>
<dbReference type="GO" id="GO:0008270">
    <property type="term" value="F:zinc ion binding"/>
    <property type="evidence" value="ECO:0007669"/>
    <property type="project" value="UniProtKB-UniRule"/>
</dbReference>
<organism evidence="9 10">
    <name type="scientific">Desulfomonile tiedjei (strain ATCC 49306 / DSM 6799 / DCB-1)</name>
    <dbReference type="NCBI Taxonomy" id="706587"/>
    <lineage>
        <taxon>Bacteria</taxon>
        <taxon>Pseudomonadati</taxon>
        <taxon>Thermodesulfobacteriota</taxon>
        <taxon>Desulfomonilia</taxon>
        <taxon>Desulfomonilales</taxon>
        <taxon>Desulfomonilaceae</taxon>
        <taxon>Desulfomonile</taxon>
    </lineage>
</organism>
<evidence type="ECO:0000256" key="8">
    <source>
        <dbReference type="SAM" id="SignalP"/>
    </source>
</evidence>
<feature type="binding site" evidence="6">
    <location>
        <position position="132"/>
    </location>
    <ligand>
        <name>Zn(2+)</name>
        <dbReference type="ChEBI" id="CHEBI:29105"/>
    </ligand>
</feature>
<dbReference type="Proteomes" id="UP000006055">
    <property type="component" value="Chromosome"/>
</dbReference>
<dbReference type="SUPFAM" id="SSF53056">
    <property type="entry name" value="beta-carbonic anhydrase, cab"/>
    <property type="match status" value="1"/>
</dbReference>
<dbReference type="Gene3D" id="3.40.1050.10">
    <property type="entry name" value="Carbonic anhydrase"/>
    <property type="match status" value="1"/>
</dbReference>
<evidence type="ECO:0000313" key="10">
    <source>
        <dbReference type="Proteomes" id="UP000006055"/>
    </source>
</evidence>
<dbReference type="GO" id="GO:0015976">
    <property type="term" value="P:carbon utilization"/>
    <property type="evidence" value="ECO:0007669"/>
    <property type="project" value="InterPro"/>
</dbReference>
<evidence type="ECO:0000256" key="3">
    <source>
        <dbReference type="ARBA" id="ARBA00022833"/>
    </source>
</evidence>
<feature type="signal peptide" evidence="8">
    <location>
        <begin position="1"/>
        <end position="21"/>
    </location>
</feature>
<evidence type="ECO:0000256" key="1">
    <source>
        <dbReference type="ARBA" id="ARBA00006217"/>
    </source>
</evidence>
<dbReference type="InterPro" id="IPR036874">
    <property type="entry name" value="Carbonic_anhydrase_sf"/>
</dbReference>
<dbReference type="eggNOG" id="COG0288">
    <property type="taxonomic scope" value="Bacteria"/>
</dbReference>
<dbReference type="STRING" id="706587.Desti_0504"/>
<dbReference type="PROSITE" id="PS00705">
    <property type="entry name" value="PROK_CO2_ANHYDRASE_2"/>
    <property type="match status" value="1"/>
</dbReference>
<evidence type="ECO:0000256" key="4">
    <source>
        <dbReference type="ARBA" id="ARBA00023239"/>
    </source>
</evidence>
<feature type="binding site" evidence="6">
    <location>
        <position position="76"/>
    </location>
    <ligand>
        <name>Zn(2+)</name>
        <dbReference type="ChEBI" id="CHEBI:29105"/>
    </ligand>
</feature>
<feature type="binding site" evidence="6">
    <location>
        <position position="78"/>
    </location>
    <ligand>
        <name>Zn(2+)</name>
        <dbReference type="ChEBI" id="CHEBI:29105"/>
    </ligand>
</feature>
<reference evidence="10" key="1">
    <citation type="submission" date="2012-06" db="EMBL/GenBank/DDBJ databases">
        <title>Complete sequence of chromosome of Desulfomonile tiedjei DSM 6799.</title>
        <authorList>
            <person name="Lucas S."/>
            <person name="Copeland A."/>
            <person name="Lapidus A."/>
            <person name="Glavina del Rio T."/>
            <person name="Dalin E."/>
            <person name="Tice H."/>
            <person name="Bruce D."/>
            <person name="Goodwin L."/>
            <person name="Pitluck S."/>
            <person name="Peters L."/>
            <person name="Ovchinnikova G."/>
            <person name="Zeytun A."/>
            <person name="Lu M."/>
            <person name="Kyrpides N."/>
            <person name="Mavromatis K."/>
            <person name="Ivanova N."/>
            <person name="Brettin T."/>
            <person name="Detter J.C."/>
            <person name="Han C."/>
            <person name="Larimer F."/>
            <person name="Land M."/>
            <person name="Hauser L."/>
            <person name="Markowitz V."/>
            <person name="Cheng J.-F."/>
            <person name="Hugenholtz P."/>
            <person name="Woyke T."/>
            <person name="Wu D."/>
            <person name="Spring S."/>
            <person name="Schroeder M."/>
            <person name="Brambilla E."/>
            <person name="Klenk H.-P."/>
            <person name="Eisen J.A."/>
        </authorList>
    </citation>
    <scope>NUCLEOTIDE SEQUENCE [LARGE SCALE GENOMIC DNA]</scope>
    <source>
        <strain evidence="10">ATCC 49306 / DSM 6799 / DCB-1</strain>
    </source>
</reference>
<sequence length="238" mass="25004">MKKIAVLFSVICMLGSVFSWAADPAATVSPEEAVKLLKEGNGRFIAGTSQHPNNDLQRRNTTAAQGQHPFVTVLSCSDSRVPVEVLFDRGVGDIFVIRVAGNVANGDEVGSIEYAVDHLGTPLLVILGHTKCGAVTAVVQSAELLGNIIPIGKSIFPAVVAAKKSNPKASGDALINDAIKANVWQAIEDIYRTSPITAARVKSGKLKVVGALYDIESGNVSWLGSHPKEGGLLSDKGH</sequence>
<keyword evidence="10" id="KW-1185">Reference proteome</keyword>
<dbReference type="PANTHER" id="PTHR11002:SF79">
    <property type="entry name" value="CARBONIC ANHYDRASE 2"/>
    <property type="match status" value="1"/>
</dbReference>
<protein>
    <recommendedName>
        <fullName evidence="2 7">Carbonic anhydrase</fullName>
        <ecNumber evidence="2 7">4.2.1.1</ecNumber>
    </recommendedName>
    <alternativeName>
        <fullName evidence="7">Carbonate dehydratase</fullName>
    </alternativeName>
</protein>
<dbReference type="GO" id="GO:0004089">
    <property type="term" value="F:carbonate dehydratase activity"/>
    <property type="evidence" value="ECO:0007669"/>
    <property type="project" value="UniProtKB-UniRule"/>
</dbReference>
<comment type="similarity">
    <text evidence="1 7">Belongs to the beta-class carbonic anhydrase family.</text>
</comment>
<dbReference type="CDD" id="cd03378">
    <property type="entry name" value="beta_CA_cladeC"/>
    <property type="match status" value="1"/>
</dbReference>
<dbReference type="Pfam" id="PF00484">
    <property type="entry name" value="Pro_CA"/>
    <property type="match status" value="1"/>
</dbReference>
<evidence type="ECO:0000256" key="2">
    <source>
        <dbReference type="ARBA" id="ARBA00012925"/>
    </source>
</evidence>
<evidence type="ECO:0000256" key="7">
    <source>
        <dbReference type="RuleBase" id="RU003956"/>
    </source>
</evidence>
<dbReference type="SMART" id="SM00947">
    <property type="entry name" value="Pro_CA"/>
    <property type="match status" value="1"/>
</dbReference>
<keyword evidence="3 6" id="KW-0862">Zinc</keyword>
<dbReference type="EC" id="4.2.1.1" evidence="2 7"/>
<proteinExistence type="inferred from homology"/>
<dbReference type="InterPro" id="IPR015892">
    <property type="entry name" value="Carbonic_anhydrase_CS"/>
</dbReference>
<name>I4C0Z6_DESTA</name>
<dbReference type="KEGG" id="dti:Desti_0504"/>
<dbReference type="EMBL" id="CP003360">
    <property type="protein sequence ID" value="AFM23237.1"/>
    <property type="molecule type" value="Genomic_DNA"/>
</dbReference>
<comment type="cofactor">
    <cofactor evidence="6">
        <name>Zn(2+)</name>
        <dbReference type="ChEBI" id="CHEBI:29105"/>
    </cofactor>
    <text evidence="6">Binds 1 zinc ion per subunit.</text>
</comment>
<comment type="catalytic activity">
    <reaction evidence="5 7">
        <text>hydrogencarbonate + H(+) = CO2 + H2O</text>
        <dbReference type="Rhea" id="RHEA:10748"/>
        <dbReference type="ChEBI" id="CHEBI:15377"/>
        <dbReference type="ChEBI" id="CHEBI:15378"/>
        <dbReference type="ChEBI" id="CHEBI:16526"/>
        <dbReference type="ChEBI" id="CHEBI:17544"/>
        <dbReference type="EC" id="4.2.1.1"/>
    </reaction>
</comment>
<dbReference type="InterPro" id="IPR001765">
    <property type="entry name" value="Carbonic_anhydrase"/>
</dbReference>
<keyword evidence="4 7" id="KW-0456">Lyase</keyword>